<organism evidence="2 3">
    <name type="scientific">Tritrichomonas musculus</name>
    <dbReference type="NCBI Taxonomy" id="1915356"/>
    <lineage>
        <taxon>Eukaryota</taxon>
        <taxon>Metamonada</taxon>
        <taxon>Parabasalia</taxon>
        <taxon>Tritrichomonadida</taxon>
        <taxon>Tritrichomonadidae</taxon>
        <taxon>Tritrichomonas</taxon>
    </lineage>
</organism>
<dbReference type="InterPro" id="IPR018200">
    <property type="entry name" value="USP_CS"/>
</dbReference>
<proteinExistence type="predicted"/>
<dbReference type="EMBL" id="JAPFFF010000027">
    <property type="protein sequence ID" value="KAK8847886.1"/>
    <property type="molecule type" value="Genomic_DNA"/>
</dbReference>
<evidence type="ECO:0000313" key="2">
    <source>
        <dbReference type="EMBL" id="KAK8847886.1"/>
    </source>
</evidence>
<dbReference type="GO" id="GO:0016787">
    <property type="term" value="F:hydrolase activity"/>
    <property type="evidence" value="ECO:0007669"/>
    <property type="project" value="UniProtKB-KW"/>
</dbReference>
<sequence>MDQNFQEWIEIVLSSLSNPTKFKKLETELKDQIISIQKTDYLTEKFKNDTNEFIDKYSPKIITEILNLTPSEQEYVQNLNSILESYIILIPKFLFTDHFKFSKSVQKIVTEKDYPFYYSTISNSYSFLSTSPLYSSNLKIFLNSDILNKSKTHFESQGVKISFDIYYNVIYLINVFHSQWDKKSFKSFFTTFSTSFIQAIKNVEKQDFRNISENQINSIYNILFEMKEQDQSLIQNLKDSQIDFCLRMLNSTFLSKQFCAINTFRSMENLPDRVFQKIKDENTLDNLFENLHDELFTGYAWLLKKMIVNGYIESSYLLNLWDITLTKYSFYIDKWSTILNDLTPEVEELFWQKIAKTRSFPLPVYSLLRKISIRANESQKKMIFQCLFQQVFSSDITDETEDEVIQTVVLFIPRDEEFKLSVKDQCIDLIKSNLHVSFALNVLKKLVFYFGAQDSRDLFHTFLKISPDISFYTQQYLDFLVSDMRHFVTPLNDEESEEFSSLARKLVPSKSKELQKFFEDIAKTQKIIFPTLFFENIIIRLSQMATESKLNFFNDDNCVDLLICLFKEVNHKSFESIVLFNDLWIQSVTNLTCEDEIWNILYQTSNLKLASFLSRLYSNCKESRSLEILTKHCLVNPPNYGALKALLQSIDQREGIIVKKDKVNKWTKLDDLLNTFYFNSNSFAKTVEIKITGDFSSTLSLPPVIKAQVLKSRISDLLLVRRDSFNLQLNGESLPSEVVHFTKASLLKITISEKERFAPTKPTDFLGQEENQFIVSLLSSSDEEISKVALEIANNLPTNEQEKNLLTSSDKINWESVFDSSHINLLLYRLNAIGNLLQTDWQSRFHDENGAFFLYDLLVVKNHLYRSNPIILLLLQKMIESEKPIFKSFGSNDYETLIKLIFTEDEELSNESNAIILMNILKNESKEDPSVLFSLPLFNELVSKSIFHPNKTYRATICSIISLKTDKKDFLLQFLDSSDCDYCQEFYHLFERSIENETDDSTLFHLLSNLIISHFYDTEDIQKILFIKSPNEPFVNGILSLLHTVLSTTKNENNSNEDIQKLIKFMLQCVAFNPIYYYPLKPFFFSLLKILMKSSSLNEQFLFEKLSEIHDKTNLPKLIQNIQFSASHEGRKGLRNLGSTCYANSVLQQLFNVIQFRNSFLSNSCEEKDWEFQLQMIFAKLLFFPSTFVSTENFFKVWKGWDGKPLKTYEQQDAVEFLQLILDRVNEKFPHVADIFKGKIQHDTVGVNVEYENVTDEDFTTLGLDVNDQKDIDESLSKFLLPDFHNDYNADELGRINAKRFHRILKAPSVLIIQLKRFSYDLQQQQRLKITKRYIFPHVFDITRAMVDQTNRVEYELIGVVVHIGNANTGHYFSYCKDLSVTNNKNNNKYGKWFCCNDTRVRQFDGSLLPEIASGENANGNMNDDTAYILFYKKKNDNDTQNQEDNKNISENVISKIANEIQESLRSSVLTSISYAKFIYEICDENDPNKGQFTFNYFVKFLRILPNEQIINDFVTKCNKYIEMSKEFSNFVVSQTDIHLLMLLQNECLITREKYSKVLCNAMDYADSYEVQNLINFLISKLESSVEYWRNFDDFFLPFLKCVSINSCSNINLLPIIFDFLQKQVPEYVKEHSDDKKIYQRIKLNYVFKLLVVLLSSSALKNEYKSIIFSNSFLDRWIQSQYHAVAFAQLLRSFVLESPELSTVYFKFLVENANDLSPESAASHFSVLSNSQNKSNEDQINWCFNFLRTKPPVYIKIFLEQLTMKMKESKIDFSFPFLKYGDIWINEWLFSSDSDLRKSVRQFIATVFQSTATKSDTTENSNVNLHELLNLLISKIPEMTQITTKRKKNYKPSSSSTSVEYSLPANTFYSLLSWVVINGKFELELTEIASQLTDALISHKALQLKDNFPQQRLVEVICLCKSSRFFEIVSPKKFLSAFSNVDCSVESNKTMSFNAIKFIPNGHFFDVVKSEIFIKLASFELTENYSNTHQHFYYRTTSKKNEPNPNLSVNNESQSSSFMNCSVFNSIVFPISMPLNLSVSLTNFENIKFMEYVFSQINPHTAQDIASALWQRNFHKALIDSLFATISKQILTVAPETAIIFVKQRCHFSIVDQIKSQIKIFLSTNENGDDKVKDDKSSAYYLTIYFQLLQAFTDAYKEAFLGKKTWYGSCKFYPIVRFWDKYKALIGDIIKLLMKSNNLEEIDAAASLLRCVAMIDDNLAAFIFDQIASLNGKMLVSMNVKFRNSVFLLIDSVSNLLINNTLKQSQLFCILEAEFNSLVESKMFDLMILDSLNRRIDMIIDFSDPVKLKKTDIFLRNYEIWQKIN</sequence>
<dbReference type="PROSITE" id="PS00973">
    <property type="entry name" value="USP_2"/>
    <property type="match status" value="1"/>
</dbReference>
<dbReference type="SUPFAM" id="SSF54001">
    <property type="entry name" value="Cysteine proteinases"/>
    <property type="match status" value="1"/>
</dbReference>
<evidence type="ECO:0000259" key="1">
    <source>
        <dbReference type="PROSITE" id="PS50235"/>
    </source>
</evidence>
<dbReference type="PROSITE" id="PS00972">
    <property type="entry name" value="USP_1"/>
    <property type="match status" value="1"/>
</dbReference>
<comment type="caution">
    <text evidence="2">The sequence shown here is derived from an EMBL/GenBank/DDBJ whole genome shotgun (WGS) entry which is preliminary data.</text>
</comment>
<dbReference type="Proteomes" id="UP001470230">
    <property type="component" value="Unassembled WGS sequence"/>
</dbReference>
<dbReference type="PROSITE" id="PS50235">
    <property type="entry name" value="USP_3"/>
    <property type="match status" value="1"/>
</dbReference>
<dbReference type="Gene3D" id="3.90.70.10">
    <property type="entry name" value="Cysteine proteinases"/>
    <property type="match status" value="1"/>
</dbReference>
<evidence type="ECO:0000313" key="3">
    <source>
        <dbReference type="Proteomes" id="UP001470230"/>
    </source>
</evidence>
<dbReference type="Pfam" id="PF00443">
    <property type="entry name" value="UCH"/>
    <property type="match status" value="1"/>
</dbReference>
<protein>
    <submittedName>
        <fullName evidence="2">Ubiquitin carboxyl-terminal hydrolase 34</fullName>
    </submittedName>
</protein>
<dbReference type="InterPro" id="IPR050164">
    <property type="entry name" value="Peptidase_C19"/>
</dbReference>
<dbReference type="InterPro" id="IPR038765">
    <property type="entry name" value="Papain-like_cys_pep_sf"/>
</dbReference>
<dbReference type="PANTHER" id="PTHR24006:SF827">
    <property type="entry name" value="UBIQUITIN CARBOXYL-TERMINAL HYDROLASE 34"/>
    <property type="match status" value="1"/>
</dbReference>
<dbReference type="InterPro" id="IPR001394">
    <property type="entry name" value="Peptidase_C19_UCH"/>
</dbReference>
<accession>A0ABR2HI35</accession>
<keyword evidence="2" id="KW-0378">Hydrolase</keyword>
<dbReference type="PANTHER" id="PTHR24006">
    <property type="entry name" value="UBIQUITIN CARBOXYL-TERMINAL HYDROLASE"/>
    <property type="match status" value="1"/>
</dbReference>
<dbReference type="InterPro" id="IPR028889">
    <property type="entry name" value="USP"/>
</dbReference>
<reference evidence="2 3" key="1">
    <citation type="submission" date="2024-04" db="EMBL/GenBank/DDBJ databases">
        <title>Tritrichomonas musculus Genome.</title>
        <authorList>
            <person name="Alves-Ferreira E."/>
            <person name="Grigg M."/>
            <person name="Lorenzi H."/>
            <person name="Galac M."/>
        </authorList>
    </citation>
    <scope>NUCLEOTIDE SEQUENCE [LARGE SCALE GENOMIC DNA]</scope>
    <source>
        <strain evidence="2 3">EAF2021</strain>
    </source>
</reference>
<feature type="domain" description="USP" evidence="1">
    <location>
        <begin position="1132"/>
        <end position="1435"/>
    </location>
</feature>
<keyword evidence="3" id="KW-1185">Reference proteome</keyword>
<name>A0ABR2HI35_9EUKA</name>
<gene>
    <name evidence="2" type="ORF">M9Y10_018924</name>
</gene>